<dbReference type="AlphaFoldDB" id="A0A7S1AST5"/>
<organism evidence="1">
    <name type="scientific">Noctiluca scintillans</name>
    <name type="common">Sea sparkle</name>
    <name type="synonym">Red tide dinoflagellate</name>
    <dbReference type="NCBI Taxonomy" id="2966"/>
    <lineage>
        <taxon>Eukaryota</taxon>
        <taxon>Sar</taxon>
        <taxon>Alveolata</taxon>
        <taxon>Dinophyceae</taxon>
        <taxon>Noctilucales</taxon>
        <taxon>Noctilucaceae</taxon>
        <taxon>Noctiluca</taxon>
    </lineage>
</organism>
<proteinExistence type="predicted"/>
<evidence type="ECO:0008006" key="2">
    <source>
        <dbReference type="Google" id="ProtNLM"/>
    </source>
</evidence>
<name>A0A7S1AST5_NOCSC</name>
<dbReference type="EMBL" id="HBFQ01053875">
    <property type="protein sequence ID" value="CAD8863948.1"/>
    <property type="molecule type" value="Transcribed_RNA"/>
</dbReference>
<reference evidence="1" key="1">
    <citation type="submission" date="2021-01" db="EMBL/GenBank/DDBJ databases">
        <authorList>
            <person name="Corre E."/>
            <person name="Pelletier E."/>
            <person name="Niang G."/>
            <person name="Scheremetjew M."/>
            <person name="Finn R."/>
            <person name="Kale V."/>
            <person name="Holt S."/>
            <person name="Cochrane G."/>
            <person name="Meng A."/>
            <person name="Brown T."/>
            <person name="Cohen L."/>
        </authorList>
    </citation>
    <scope>NUCLEOTIDE SEQUENCE</scope>
</reference>
<accession>A0A7S1AST5</accession>
<protein>
    <recommendedName>
        <fullName evidence="2">Isopenicillin N synthase-like Fe(2+) 2OG dioxygenase domain-containing protein</fullName>
    </recommendedName>
</protein>
<dbReference type="Gene3D" id="2.60.120.330">
    <property type="entry name" value="B-lactam Antibiotic, Isopenicillin N Synthase, Chain"/>
    <property type="match status" value="1"/>
</dbReference>
<dbReference type="InterPro" id="IPR027443">
    <property type="entry name" value="IPNS-like_sf"/>
</dbReference>
<gene>
    <name evidence="1" type="ORF">NSCI0253_LOCUS38303</name>
</gene>
<dbReference type="SUPFAM" id="SSF51197">
    <property type="entry name" value="Clavaminate synthase-like"/>
    <property type="match status" value="1"/>
</dbReference>
<evidence type="ECO:0000313" key="1">
    <source>
        <dbReference type="EMBL" id="CAD8863948.1"/>
    </source>
</evidence>
<sequence length="334" mass="36256">MSSGTQHASGPDTDECWHFDQLHTLLQVSETSALQASDPEALAGDMARSGVAAILCPEDVAAPLVRLMQRGTGNFLHWESGHEDCVTFPCAGIAAAYKRQEVKQRLQLRAIASKSDDDTWRAGSDGNQVTVDLDRALGCLETVALTCLGACCTLAGIPCAQLLQQYGDRRHACTEVQVGKGKSVLNLYHYFNNASCEEEPCREHADPGLITILCRSTNPALQARAPVPPDARPEWSKPGCDAAYERGWRGVEPAMDACAERAGHASESGVVLIALVGETLERLSAGRFLSCRHRVASAEGERFNVAYELRPRMHLWLPWERVASGQSTEPGRCT</sequence>